<dbReference type="SUPFAM" id="SSF50978">
    <property type="entry name" value="WD40 repeat-like"/>
    <property type="match status" value="1"/>
</dbReference>
<organism evidence="28 29">
    <name type="scientific">Rhamnella rubrinervis</name>
    <dbReference type="NCBI Taxonomy" id="2594499"/>
    <lineage>
        <taxon>Eukaryota</taxon>
        <taxon>Viridiplantae</taxon>
        <taxon>Streptophyta</taxon>
        <taxon>Embryophyta</taxon>
        <taxon>Tracheophyta</taxon>
        <taxon>Spermatophyta</taxon>
        <taxon>Magnoliopsida</taxon>
        <taxon>eudicotyledons</taxon>
        <taxon>Gunneridae</taxon>
        <taxon>Pentapetalae</taxon>
        <taxon>rosids</taxon>
        <taxon>fabids</taxon>
        <taxon>Rosales</taxon>
        <taxon>Rhamnaceae</taxon>
        <taxon>rhamnoid group</taxon>
        <taxon>Rhamneae</taxon>
        <taxon>Rhamnella</taxon>
    </lineage>
</organism>
<protein>
    <recommendedName>
        <fullName evidence="7">Leucine-rich repeat and WD repeat-containing protein 1</fullName>
    </recommendedName>
    <alternativeName>
        <fullName evidence="22">Origin recognition complex-associated protein</fullName>
    </alternativeName>
</protein>
<evidence type="ECO:0000256" key="1">
    <source>
        <dbReference type="ARBA" id="ARBA00004251"/>
    </source>
</evidence>
<dbReference type="InterPro" id="IPR015943">
    <property type="entry name" value="WD40/YVTN_repeat-like_dom_sf"/>
</dbReference>
<evidence type="ECO:0000256" key="23">
    <source>
        <dbReference type="PROSITE-ProRule" id="PRU00221"/>
    </source>
</evidence>
<feature type="repeat" description="WD" evidence="23">
    <location>
        <begin position="397"/>
        <end position="430"/>
    </location>
</feature>
<feature type="domain" description="Leucine-rich repeat-containing N-terminal plant-type" evidence="26">
    <location>
        <begin position="498"/>
        <end position="536"/>
    </location>
</feature>
<comment type="caution">
    <text evidence="28">The sequence shown here is derived from an EMBL/GenBank/DDBJ whole genome shotgun (WGS) entry which is preliminary data.</text>
</comment>
<evidence type="ECO:0000256" key="25">
    <source>
        <dbReference type="SAM" id="Phobius"/>
    </source>
</evidence>
<evidence type="ECO:0000256" key="10">
    <source>
        <dbReference type="ARBA" id="ARBA00022614"/>
    </source>
</evidence>
<reference evidence="28" key="1">
    <citation type="submission" date="2020-03" db="EMBL/GenBank/DDBJ databases">
        <title>A high-quality chromosome-level genome assembly of a woody plant with both climbing and erect habits, Rhamnella rubrinervis.</title>
        <authorList>
            <person name="Lu Z."/>
            <person name="Yang Y."/>
            <person name="Zhu X."/>
            <person name="Sun Y."/>
        </authorList>
    </citation>
    <scope>NUCLEOTIDE SEQUENCE</scope>
    <source>
        <strain evidence="28">BYM</strain>
        <tissue evidence="28">Leaf</tissue>
    </source>
</reference>
<dbReference type="SMART" id="SM00365">
    <property type="entry name" value="LRR_SD22"/>
    <property type="match status" value="9"/>
</dbReference>
<dbReference type="InterPro" id="IPR036322">
    <property type="entry name" value="WD40_repeat_dom_sf"/>
</dbReference>
<name>A0A8K0GSI6_9ROSA</name>
<evidence type="ECO:0000256" key="20">
    <source>
        <dbReference type="ARBA" id="ARBA00023180"/>
    </source>
</evidence>
<dbReference type="Pfam" id="PF00560">
    <property type="entry name" value="LRR_1"/>
    <property type="match status" value="5"/>
</dbReference>
<keyword evidence="9 23" id="KW-0853">WD repeat</keyword>
<evidence type="ECO:0000256" key="18">
    <source>
        <dbReference type="ARBA" id="ARBA00023136"/>
    </source>
</evidence>
<keyword evidence="18 25" id="KW-0472">Membrane</keyword>
<keyword evidence="12" id="KW-0235">DNA replication</keyword>
<evidence type="ECO:0000256" key="7">
    <source>
        <dbReference type="ARBA" id="ARBA00015536"/>
    </source>
</evidence>
<keyword evidence="16" id="KW-0158">Chromosome</keyword>
<sequence>MDAGSMNSSSNLKIQSRSPLREQFLQRKNARENPDRFIPNRSAMDFDYAHYMLTEGRKEKENPAVTSSPSREAYRKQLAEALNMNRTRILAFKNKPPTPVELIPREFSSSIPHDKPTKPKRSIPQSSERTLDAPDLVDDYYLNLLDWGSGNVLAIALGNTVYLWDATDGSTSELVTVDDENGPVTSVSWAPDGRHIAVGLNNSEVQLWDSASNRLLRTMKGGHRLRVGSLAWNNHILTTGGMDGRIINNDVRVRSHIVETYRGHEQEVCGLKWSSSGQQLASGGNDNLLHIWDRSMASVNAPTQWLHRLEEHTSAVKALAWCPFQGNLLASGGGGGDRTIKFWNTHTGACLNSVDTGSQVCALLWNKNERELLSSHGFTQNQLTLWKYPSMVKMAELTGHTSRVLFMAQSPDGCTVASAAADETLRFWNVFGVPEVSAKPARKANPEPFTNLSRIRKLSSFELTLNNCVEQFSAPYLCAQKATININFGSSSDVVCIESEKKALLSFKQDLVDPSNRLLSWVAKDNCCKWAGIVCNNLTGRVKELDLANSLDRDGDIGNGALKGKINPSLLSLKHLSYLDLSFNDFEGIQIPSFMGSLVSLTYLNLTNAGFRGIIPTQLGNLSSLHHLGLQGPYQVDEAALYADNLHWLSSLSSLQHLDMSNVNLSKASDHWLPVINMLSSLSELRLSHCELSHIPSVFHVNFTSISILDISWNKFYSLIPEWIFSLDSLVHLDISANYFDGPFPNGSWSLSSLTTFAATHNYLNSTLPNWFFGLSSIVSLDLRDNALEGPIPCEFQNLTALRYLDLSESDFNSTIPSCLNDLAGVEYLDLHSNNLQGVISSGIENLASIVHLDLSHNALEGEIPKSMGNLCSLEEISLEGNKLGGKISKAFESLSGCLSNSLTSLNLGENLLSGHLTDQIVELKNLVYLSLGQNLISGPIPASIAKLSELQVLEIWDNKLNGSLPESIGGLSNLERLEISSNLLEGVVSEVHFANLTNLVALVASDNPLTLRVSPDWIPLFNLGEIRLRSWNLGPQFPMWLKTQNFYEMDLSNTQISDRIPNWFWNLTFSIQYLNLSHNQISGGIPDILLDAVSFSMIYLSSNRFNGSLPRISSNVTELDLSNNSFSGNISHLLCHPLGTPNRLTILHLGENLLSGNIPDCWMHWPELQVTKLGNNKLTGAIPSSMGSLHSLSSLHLRNNSLSGEIPPSLQNCTKLMTLDLGLNEFIGSIPIWMGNSLSNLKILGLRSNKLKGHIPFELCHLTALQILDLSHNNLSGIIPKCFNNLKAMATKQESDEPIFFSFFMGEFLENAFVVTKGREMQYNTKLTLATSLDLSSNNLTGEIPPQLSSLQGLRSLNLSENHLKGRIPDSIGDMVWLESLDLSRNQLSGIIAPSISSLTFLSYLNLSYNNLSGKIPTSTQLQSLDASGFIGNELCGPPLTMNCEGGETIPTAEYGGQKEGDADEDHWFHLGIATGFAVGFFGIIAPLLFCITWRRAYFGFFDYMWCKILYKCQISHHVICLP</sequence>
<dbReference type="PROSITE" id="PS50082">
    <property type="entry name" value="WD_REPEATS_2"/>
    <property type="match status" value="3"/>
</dbReference>
<evidence type="ECO:0000256" key="3">
    <source>
        <dbReference type="ARBA" id="ARBA00004629"/>
    </source>
</evidence>
<comment type="similarity">
    <text evidence="6">Belongs to the RLP family.</text>
</comment>
<evidence type="ECO:0000256" key="19">
    <source>
        <dbReference type="ARBA" id="ARBA00023170"/>
    </source>
</evidence>
<dbReference type="Pfam" id="PF24807">
    <property type="entry name" value="WD40_CDC20-Fz"/>
    <property type="match status" value="1"/>
</dbReference>
<dbReference type="InterPro" id="IPR019775">
    <property type="entry name" value="WD40_repeat_CS"/>
</dbReference>
<dbReference type="SUPFAM" id="SSF52047">
    <property type="entry name" value="RNI-like"/>
    <property type="match status" value="1"/>
</dbReference>
<feature type="region of interest" description="Disordered" evidence="24">
    <location>
        <begin position="106"/>
        <end position="129"/>
    </location>
</feature>
<evidence type="ECO:0000256" key="6">
    <source>
        <dbReference type="ARBA" id="ARBA00009592"/>
    </source>
</evidence>
<evidence type="ECO:0000256" key="14">
    <source>
        <dbReference type="ARBA" id="ARBA00022737"/>
    </source>
</evidence>
<evidence type="ECO:0000256" key="24">
    <source>
        <dbReference type="SAM" id="MobiDB-lite"/>
    </source>
</evidence>
<evidence type="ECO:0000313" key="28">
    <source>
        <dbReference type="EMBL" id="KAF3432685.1"/>
    </source>
</evidence>
<evidence type="ECO:0000256" key="21">
    <source>
        <dbReference type="ARBA" id="ARBA00023328"/>
    </source>
</evidence>
<evidence type="ECO:0000259" key="26">
    <source>
        <dbReference type="Pfam" id="PF08263"/>
    </source>
</evidence>
<dbReference type="SMART" id="SM00320">
    <property type="entry name" value="WD40"/>
    <property type="match status" value="7"/>
</dbReference>
<dbReference type="InterPro" id="IPR003591">
    <property type="entry name" value="Leu-rich_rpt_typical-subtyp"/>
</dbReference>
<dbReference type="Pfam" id="PF08263">
    <property type="entry name" value="LRRNT_2"/>
    <property type="match status" value="1"/>
</dbReference>
<dbReference type="PRINTS" id="PR00019">
    <property type="entry name" value="LEURICHRPT"/>
</dbReference>
<evidence type="ECO:0000256" key="2">
    <source>
        <dbReference type="ARBA" id="ARBA00004574"/>
    </source>
</evidence>
<keyword evidence="11 25" id="KW-0812">Transmembrane</keyword>
<evidence type="ECO:0000256" key="16">
    <source>
        <dbReference type="ARBA" id="ARBA00022895"/>
    </source>
</evidence>
<dbReference type="Pfam" id="PF13855">
    <property type="entry name" value="LRR_8"/>
    <property type="match status" value="5"/>
</dbReference>
<keyword evidence="8" id="KW-1003">Cell membrane</keyword>
<feature type="transmembrane region" description="Helical" evidence="25">
    <location>
        <begin position="1469"/>
        <end position="1493"/>
    </location>
</feature>
<evidence type="ECO:0000256" key="12">
    <source>
        <dbReference type="ARBA" id="ARBA00022705"/>
    </source>
</evidence>
<evidence type="ECO:0000256" key="9">
    <source>
        <dbReference type="ARBA" id="ARBA00022574"/>
    </source>
</evidence>
<dbReference type="EMBL" id="VOIH02000011">
    <property type="protein sequence ID" value="KAF3432685.1"/>
    <property type="molecule type" value="Genomic_DNA"/>
</dbReference>
<dbReference type="Proteomes" id="UP000796880">
    <property type="component" value="Unassembled WGS sequence"/>
</dbReference>
<dbReference type="InterPro" id="IPR056150">
    <property type="entry name" value="WD40_CDC20-Fz"/>
</dbReference>
<dbReference type="InterPro" id="IPR001611">
    <property type="entry name" value="Leu-rich_rpt"/>
</dbReference>
<dbReference type="InterPro" id="IPR046956">
    <property type="entry name" value="RLP23-like"/>
</dbReference>
<dbReference type="InterPro" id="IPR013210">
    <property type="entry name" value="LRR_N_plant-typ"/>
</dbReference>
<evidence type="ECO:0000256" key="22">
    <source>
        <dbReference type="ARBA" id="ARBA00033046"/>
    </source>
</evidence>
<evidence type="ECO:0000256" key="4">
    <source>
        <dbReference type="ARBA" id="ARBA00006445"/>
    </source>
</evidence>
<dbReference type="PROSITE" id="PS50294">
    <property type="entry name" value="WD_REPEATS_REGION"/>
    <property type="match status" value="3"/>
</dbReference>
<dbReference type="GO" id="GO:0006260">
    <property type="term" value="P:DNA replication"/>
    <property type="evidence" value="ECO:0007669"/>
    <property type="project" value="UniProtKB-KW"/>
</dbReference>
<dbReference type="OrthoDB" id="1600340at2759"/>
<dbReference type="Gene3D" id="2.130.10.10">
    <property type="entry name" value="YVTN repeat-like/Quinoprotein amine dehydrogenase"/>
    <property type="match status" value="1"/>
</dbReference>
<keyword evidence="17 25" id="KW-1133">Transmembrane helix</keyword>
<comment type="similarity">
    <text evidence="5">Belongs to the LRWD1 family.</text>
</comment>
<evidence type="ECO:0000313" key="29">
    <source>
        <dbReference type="Proteomes" id="UP000796880"/>
    </source>
</evidence>
<feature type="domain" description="CDC20/Fizzy WD40" evidence="27">
    <location>
        <begin position="131"/>
        <end position="428"/>
    </location>
</feature>
<dbReference type="InterPro" id="IPR032675">
    <property type="entry name" value="LRR_dom_sf"/>
</dbReference>
<keyword evidence="10" id="KW-0433">Leucine-rich repeat</keyword>
<dbReference type="Gene3D" id="3.80.10.10">
    <property type="entry name" value="Ribonuclease Inhibitor"/>
    <property type="match status" value="3"/>
</dbReference>
<feature type="repeat" description="WD" evidence="23">
    <location>
        <begin position="261"/>
        <end position="293"/>
    </location>
</feature>
<accession>A0A8K0GSI6</accession>
<keyword evidence="21" id="KW-0137">Centromere</keyword>
<keyword evidence="16" id="KW-0779">Telomere</keyword>
<feature type="repeat" description="WD" evidence="23">
    <location>
        <begin position="177"/>
        <end position="218"/>
    </location>
</feature>
<dbReference type="FunFam" id="3.80.10.10:FF:000041">
    <property type="entry name" value="LRR receptor-like serine/threonine-protein kinase ERECTA"/>
    <property type="match status" value="1"/>
</dbReference>
<evidence type="ECO:0000256" key="8">
    <source>
        <dbReference type="ARBA" id="ARBA00022475"/>
    </source>
</evidence>
<dbReference type="FunFam" id="3.80.10.10:FF:000111">
    <property type="entry name" value="LRR receptor-like serine/threonine-protein kinase ERECTA"/>
    <property type="match status" value="1"/>
</dbReference>
<dbReference type="SMART" id="SM00369">
    <property type="entry name" value="LRR_TYP"/>
    <property type="match status" value="11"/>
</dbReference>
<evidence type="ECO:0000256" key="13">
    <source>
        <dbReference type="ARBA" id="ARBA00022729"/>
    </source>
</evidence>
<dbReference type="FunFam" id="3.80.10.10:FF:000095">
    <property type="entry name" value="LRR receptor-like serine/threonine-protein kinase GSO1"/>
    <property type="match status" value="2"/>
</dbReference>
<dbReference type="PROSITE" id="PS51450">
    <property type="entry name" value="LRR"/>
    <property type="match status" value="1"/>
</dbReference>
<comment type="similarity">
    <text evidence="4">Belongs to the WD repeat CDC20/Fizzy family.</text>
</comment>
<proteinExistence type="inferred from homology"/>
<dbReference type="PANTHER" id="PTHR48063:SF100">
    <property type="entry name" value="RECEPTOR-LIKE PROTEIN EIX2"/>
    <property type="match status" value="1"/>
</dbReference>
<dbReference type="CDD" id="cd00200">
    <property type="entry name" value="WD40"/>
    <property type="match status" value="1"/>
</dbReference>
<dbReference type="GO" id="GO:0000781">
    <property type="term" value="C:chromosome, telomeric region"/>
    <property type="evidence" value="ECO:0007669"/>
    <property type="project" value="UniProtKB-SubCell"/>
</dbReference>
<keyword evidence="19" id="KW-0675">Receptor</keyword>
<keyword evidence="14" id="KW-0677">Repeat</keyword>
<evidence type="ECO:0000256" key="11">
    <source>
        <dbReference type="ARBA" id="ARBA00022692"/>
    </source>
</evidence>
<dbReference type="PANTHER" id="PTHR48063">
    <property type="entry name" value="LRR RECEPTOR-LIKE KINASE"/>
    <property type="match status" value="1"/>
</dbReference>
<evidence type="ECO:0000259" key="27">
    <source>
        <dbReference type="Pfam" id="PF24807"/>
    </source>
</evidence>
<keyword evidence="29" id="KW-1185">Reference proteome</keyword>
<keyword evidence="13" id="KW-0732">Signal</keyword>
<keyword evidence="15" id="KW-0995">Kinetochore</keyword>
<keyword evidence="20" id="KW-0325">Glycoprotein</keyword>
<dbReference type="InterPro" id="IPR001680">
    <property type="entry name" value="WD40_rpt"/>
</dbReference>
<dbReference type="GO" id="GO:0000776">
    <property type="term" value="C:kinetochore"/>
    <property type="evidence" value="ECO:0007669"/>
    <property type="project" value="UniProtKB-KW"/>
</dbReference>
<evidence type="ECO:0000256" key="17">
    <source>
        <dbReference type="ARBA" id="ARBA00022989"/>
    </source>
</evidence>
<dbReference type="PROSITE" id="PS00678">
    <property type="entry name" value="WD_REPEATS_1"/>
    <property type="match status" value="1"/>
</dbReference>
<comment type="subcellular location">
    <subcellularLocation>
        <location evidence="1">Cell membrane</location>
        <topology evidence="1">Single-pass type I membrane protein</topology>
    </subcellularLocation>
    <subcellularLocation>
        <location evidence="3">Chromosome</location>
        <location evidence="3">Centromere</location>
        <location evidence="3">Kinetochore</location>
    </subcellularLocation>
    <subcellularLocation>
        <location evidence="2">Chromosome</location>
        <location evidence="2">Telomere</location>
    </subcellularLocation>
</comment>
<gene>
    <name evidence="28" type="ORF">FNV43_RR23787</name>
</gene>
<evidence type="ECO:0000256" key="5">
    <source>
        <dbReference type="ARBA" id="ARBA00007545"/>
    </source>
</evidence>
<evidence type="ECO:0000256" key="15">
    <source>
        <dbReference type="ARBA" id="ARBA00022838"/>
    </source>
</evidence>
<dbReference type="SUPFAM" id="SSF52058">
    <property type="entry name" value="L domain-like"/>
    <property type="match status" value="2"/>
</dbReference>
<dbReference type="GO" id="GO:0005886">
    <property type="term" value="C:plasma membrane"/>
    <property type="evidence" value="ECO:0007669"/>
    <property type="project" value="UniProtKB-SubCell"/>
</dbReference>